<dbReference type="PROSITE" id="PS50893">
    <property type="entry name" value="ABC_TRANSPORTER_2"/>
    <property type="match status" value="2"/>
</dbReference>
<dbReference type="PANTHER" id="PTHR43158">
    <property type="entry name" value="SKFA PEPTIDE EXPORT ATP-BINDING PROTEIN SKFE"/>
    <property type="match status" value="1"/>
</dbReference>
<organism evidence="4 5">
    <name type="scientific">Colwellia psychrerythraea</name>
    <name type="common">Vibrio psychroerythus</name>
    <dbReference type="NCBI Taxonomy" id="28229"/>
    <lineage>
        <taxon>Bacteria</taxon>
        <taxon>Pseudomonadati</taxon>
        <taxon>Pseudomonadota</taxon>
        <taxon>Gammaproteobacteria</taxon>
        <taxon>Alteromonadales</taxon>
        <taxon>Colwelliaceae</taxon>
        <taxon>Colwellia</taxon>
    </lineage>
</organism>
<dbReference type="Proteomes" id="UP000029843">
    <property type="component" value="Unassembled WGS sequence"/>
</dbReference>
<dbReference type="RefSeq" id="WP_033092828.1">
    <property type="nucleotide sequence ID" value="NZ_JQED01000007.1"/>
</dbReference>
<evidence type="ECO:0000313" key="5">
    <source>
        <dbReference type="Proteomes" id="UP000029843"/>
    </source>
</evidence>
<proteinExistence type="predicted"/>
<sequence>MINITNFEHPKLAINSWQILENDSWCVLGRNGSGKQYLDQLLTGTLQPDSVDEFTIPHADKVGMVSFESQQEVYEHELKLDSSDYIDADDIGTKAKDFLPEDKLNDVLISEFGLSHRLESGYRQLSTGEGRKLLILQAIFNGVELLVCDNPFDSLDEASCKALSNALERLSKTGINVLLMLNNRQDIPAWCNNIAFIERGQFDVVGKLDSDETKRQLDALLIPVSDNVSWPTNMKELCDFKHDYLVKLSKGKVQYKGVSVFEDLDVYIKPLQHTLITGPNGSGKSTLMQLITGDCTQCYSNDIHVLGYKRGSGESIWELKKDMGIVSAELHRQYRVNGDLLTVVLSGFYDSIGLYQQPEQHTIEIARQWLEKIGLLAHQYTSFRSLSYGEQRLALIARALVKSPYLLILDEPTQGLDELNRHRVLNFLEHLAEQKHSTMLLVSHRKDEYLSIFEQHIKL</sequence>
<keyword evidence="2" id="KW-0067">ATP-binding</keyword>
<evidence type="ECO:0000259" key="3">
    <source>
        <dbReference type="PROSITE" id="PS50893"/>
    </source>
</evidence>
<dbReference type="InterPro" id="IPR017871">
    <property type="entry name" value="ABC_transporter-like_CS"/>
</dbReference>
<dbReference type="GO" id="GO:0016887">
    <property type="term" value="F:ATP hydrolysis activity"/>
    <property type="evidence" value="ECO:0007669"/>
    <property type="project" value="InterPro"/>
</dbReference>
<dbReference type="InterPro" id="IPR003439">
    <property type="entry name" value="ABC_transporter-like_ATP-bd"/>
</dbReference>
<dbReference type="GO" id="GO:0005524">
    <property type="term" value="F:ATP binding"/>
    <property type="evidence" value="ECO:0007669"/>
    <property type="project" value="UniProtKB-KW"/>
</dbReference>
<keyword evidence="1" id="KW-0547">Nucleotide-binding</keyword>
<dbReference type="PATRIC" id="fig|28229.4.peg.1065"/>
<dbReference type="Pfam" id="PF00005">
    <property type="entry name" value="ABC_tran"/>
    <property type="match status" value="2"/>
</dbReference>
<feature type="domain" description="ABC transporter" evidence="3">
    <location>
        <begin position="2"/>
        <end position="224"/>
    </location>
</feature>
<protein>
    <submittedName>
        <fullName evidence="4">ABC transporter related protein</fullName>
    </submittedName>
</protein>
<comment type="caution">
    <text evidence="4">The sequence shown here is derived from an EMBL/GenBank/DDBJ whole genome shotgun (WGS) entry which is preliminary data.</text>
</comment>
<dbReference type="SMART" id="SM00382">
    <property type="entry name" value="AAA"/>
    <property type="match status" value="2"/>
</dbReference>
<dbReference type="PROSITE" id="PS00211">
    <property type="entry name" value="ABC_TRANSPORTER_1"/>
    <property type="match status" value="1"/>
</dbReference>
<dbReference type="InterPro" id="IPR027417">
    <property type="entry name" value="P-loop_NTPase"/>
</dbReference>
<evidence type="ECO:0000256" key="1">
    <source>
        <dbReference type="ARBA" id="ARBA00022741"/>
    </source>
</evidence>
<name>A0A099KTP5_COLPS</name>
<dbReference type="CDD" id="cd00267">
    <property type="entry name" value="ABC_ATPase"/>
    <property type="match status" value="1"/>
</dbReference>
<dbReference type="Gene3D" id="3.40.50.300">
    <property type="entry name" value="P-loop containing nucleotide triphosphate hydrolases"/>
    <property type="match status" value="2"/>
</dbReference>
<dbReference type="OrthoDB" id="9805029at2"/>
<accession>A0A099KTP5</accession>
<dbReference type="AlphaFoldDB" id="A0A099KTP5"/>
<evidence type="ECO:0000256" key="2">
    <source>
        <dbReference type="ARBA" id="ARBA00022840"/>
    </source>
</evidence>
<feature type="domain" description="ABC transporter" evidence="3">
    <location>
        <begin position="240"/>
        <end position="459"/>
    </location>
</feature>
<reference evidence="4 5" key="1">
    <citation type="submission" date="2014-08" db="EMBL/GenBank/DDBJ databases">
        <title>Genomic and Phenotypic Diversity of Colwellia psychrerythraea strains from Disparate Marine Basins.</title>
        <authorList>
            <person name="Techtmann S.M."/>
            <person name="Stelling S.C."/>
            <person name="Utturkar S.M."/>
            <person name="Alshibli N."/>
            <person name="Harris A."/>
            <person name="Brown S.D."/>
            <person name="Hazen T.C."/>
        </authorList>
    </citation>
    <scope>NUCLEOTIDE SEQUENCE [LARGE SCALE GENOMIC DNA]</scope>
    <source>
        <strain evidence="4 5">ND2E</strain>
    </source>
</reference>
<dbReference type="PANTHER" id="PTHR43158:SF2">
    <property type="entry name" value="SKFA PEPTIDE EXPORT ATP-BINDING PROTEIN SKFE"/>
    <property type="match status" value="1"/>
</dbReference>
<dbReference type="InterPro" id="IPR003593">
    <property type="entry name" value="AAA+_ATPase"/>
</dbReference>
<gene>
    <name evidence="4" type="ORF">ND2E_2042</name>
</gene>
<dbReference type="SUPFAM" id="SSF52540">
    <property type="entry name" value="P-loop containing nucleoside triphosphate hydrolases"/>
    <property type="match status" value="2"/>
</dbReference>
<evidence type="ECO:0000313" key="4">
    <source>
        <dbReference type="EMBL" id="KGJ94109.1"/>
    </source>
</evidence>
<dbReference type="EMBL" id="JQED01000007">
    <property type="protein sequence ID" value="KGJ94109.1"/>
    <property type="molecule type" value="Genomic_DNA"/>
</dbReference>